<proteinExistence type="predicted"/>
<reference evidence="1" key="2">
    <citation type="submission" date="2020-09" db="EMBL/GenBank/DDBJ databases">
        <authorList>
            <person name="Sun Q."/>
            <person name="Kim S."/>
        </authorList>
    </citation>
    <scope>NUCLEOTIDE SEQUENCE</scope>
    <source>
        <strain evidence="1">KCTC 22169</strain>
    </source>
</reference>
<dbReference type="Proteomes" id="UP000626148">
    <property type="component" value="Unassembled WGS sequence"/>
</dbReference>
<gene>
    <name evidence="1" type="ORF">GCM10007392_14870</name>
</gene>
<evidence type="ECO:0000313" key="1">
    <source>
        <dbReference type="EMBL" id="GGX48754.1"/>
    </source>
</evidence>
<dbReference type="AlphaFoldDB" id="A0A918N8S1"/>
<sequence>MRILEKVSEMLIAVGGDLLENVNNLEEMQAHLDLVKTAWNMSLCSGKKRNGRLHKFIESQRPYAPSIEALEGLERMFMRIMKQKDELFPAIKKKVEFATAIETSKDNYIIRAYFTGGATH</sequence>
<organism evidence="1 2">
    <name type="scientific">Saccharospirillum salsuginis</name>
    <dbReference type="NCBI Taxonomy" id="418750"/>
    <lineage>
        <taxon>Bacteria</taxon>
        <taxon>Pseudomonadati</taxon>
        <taxon>Pseudomonadota</taxon>
        <taxon>Gammaproteobacteria</taxon>
        <taxon>Oceanospirillales</taxon>
        <taxon>Saccharospirillaceae</taxon>
        <taxon>Saccharospirillum</taxon>
    </lineage>
</organism>
<accession>A0A918N8S1</accession>
<reference evidence="1" key="1">
    <citation type="journal article" date="2014" name="Int. J. Syst. Evol. Microbiol.">
        <title>Complete genome sequence of Corynebacterium casei LMG S-19264T (=DSM 44701T), isolated from a smear-ripened cheese.</title>
        <authorList>
            <consortium name="US DOE Joint Genome Institute (JGI-PGF)"/>
            <person name="Walter F."/>
            <person name="Albersmeier A."/>
            <person name="Kalinowski J."/>
            <person name="Ruckert C."/>
        </authorList>
    </citation>
    <scope>NUCLEOTIDE SEQUENCE</scope>
    <source>
        <strain evidence="1">KCTC 22169</strain>
    </source>
</reference>
<dbReference type="EMBL" id="BMXR01000003">
    <property type="protein sequence ID" value="GGX48754.1"/>
    <property type="molecule type" value="Genomic_DNA"/>
</dbReference>
<name>A0A918N8S1_9GAMM</name>
<comment type="caution">
    <text evidence="1">The sequence shown here is derived from an EMBL/GenBank/DDBJ whole genome shotgun (WGS) entry which is preliminary data.</text>
</comment>
<keyword evidence="2" id="KW-1185">Reference proteome</keyword>
<protein>
    <submittedName>
        <fullName evidence="1">Uncharacterized protein</fullName>
    </submittedName>
</protein>
<evidence type="ECO:0000313" key="2">
    <source>
        <dbReference type="Proteomes" id="UP000626148"/>
    </source>
</evidence>
<dbReference type="RefSeq" id="WP_194523964.1">
    <property type="nucleotide sequence ID" value="NZ_BMXR01000003.1"/>
</dbReference>